<gene>
    <name evidence="2" type="ORF">E2C01_031955</name>
</gene>
<feature type="chain" id="PRO_5022815757" description="Papilin" evidence="1">
    <location>
        <begin position="32"/>
        <end position="81"/>
    </location>
</feature>
<evidence type="ECO:0000313" key="2">
    <source>
        <dbReference type="EMBL" id="MPC38448.1"/>
    </source>
</evidence>
<feature type="signal peptide" evidence="1">
    <location>
        <begin position="1"/>
        <end position="31"/>
    </location>
</feature>
<evidence type="ECO:0008006" key="4">
    <source>
        <dbReference type="Google" id="ProtNLM"/>
    </source>
</evidence>
<keyword evidence="1" id="KW-0732">Signal</keyword>
<dbReference type="Proteomes" id="UP000324222">
    <property type="component" value="Unassembled WGS sequence"/>
</dbReference>
<accession>A0A5B7EZL7</accession>
<keyword evidence="3" id="KW-1185">Reference proteome</keyword>
<dbReference type="AlphaFoldDB" id="A0A5B7EZL7"/>
<organism evidence="2 3">
    <name type="scientific">Portunus trituberculatus</name>
    <name type="common">Swimming crab</name>
    <name type="synonym">Neptunus trituberculatus</name>
    <dbReference type="NCBI Taxonomy" id="210409"/>
    <lineage>
        <taxon>Eukaryota</taxon>
        <taxon>Metazoa</taxon>
        <taxon>Ecdysozoa</taxon>
        <taxon>Arthropoda</taxon>
        <taxon>Crustacea</taxon>
        <taxon>Multicrustacea</taxon>
        <taxon>Malacostraca</taxon>
        <taxon>Eumalacostraca</taxon>
        <taxon>Eucarida</taxon>
        <taxon>Decapoda</taxon>
        <taxon>Pleocyemata</taxon>
        <taxon>Brachyura</taxon>
        <taxon>Eubrachyura</taxon>
        <taxon>Portunoidea</taxon>
        <taxon>Portunidae</taxon>
        <taxon>Portuninae</taxon>
        <taxon>Portunus</taxon>
    </lineage>
</organism>
<sequence>MYAGARRPLDWYKWSPIIFLFFMAVINPGQGGTQAVTFARGTATYFLDSYECYRGTRLRENDFDICDGLCCADVKLGSLLP</sequence>
<comment type="caution">
    <text evidence="2">The sequence shown here is derived from an EMBL/GenBank/DDBJ whole genome shotgun (WGS) entry which is preliminary data.</text>
</comment>
<name>A0A5B7EZL7_PORTR</name>
<dbReference type="EMBL" id="VSRR010004067">
    <property type="protein sequence ID" value="MPC38448.1"/>
    <property type="molecule type" value="Genomic_DNA"/>
</dbReference>
<proteinExistence type="predicted"/>
<evidence type="ECO:0000313" key="3">
    <source>
        <dbReference type="Proteomes" id="UP000324222"/>
    </source>
</evidence>
<protein>
    <recommendedName>
        <fullName evidence="4">Papilin</fullName>
    </recommendedName>
</protein>
<reference evidence="2 3" key="1">
    <citation type="submission" date="2019-05" db="EMBL/GenBank/DDBJ databases">
        <title>Another draft genome of Portunus trituberculatus and its Hox gene families provides insights of decapod evolution.</title>
        <authorList>
            <person name="Jeong J.-H."/>
            <person name="Song I."/>
            <person name="Kim S."/>
            <person name="Choi T."/>
            <person name="Kim D."/>
            <person name="Ryu S."/>
            <person name="Kim W."/>
        </authorList>
    </citation>
    <scope>NUCLEOTIDE SEQUENCE [LARGE SCALE GENOMIC DNA]</scope>
    <source>
        <tissue evidence="2">Muscle</tissue>
    </source>
</reference>
<evidence type="ECO:0000256" key="1">
    <source>
        <dbReference type="SAM" id="SignalP"/>
    </source>
</evidence>